<dbReference type="Pfam" id="PF01408">
    <property type="entry name" value="GFO_IDH_MocA"/>
    <property type="match status" value="1"/>
</dbReference>
<proteinExistence type="predicted"/>
<dbReference type="Proteomes" id="UP000533598">
    <property type="component" value="Unassembled WGS sequence"/>
</dbReference>
<gene>
    <name evidence="2" type="ORF">HNR67_006536</name>
</gene>
<dbReference type="SUPFAM" id="SSF51735">
    <property type="entry name" value="NAD(P)-binding Rossmann-fold domains"/>
    <property type="match status" value="1"/>
</dbReference>
<evidence type="ECO:0000313" key="3">
    <source>
        <dbReference type="Proteomes" id="UP000533598"/>
    </source>
</evidence>
<sequence length="348" mass="37492">MLQTFVVGLGRAGAELHLPILLRARESGEHPRLFDPGPVIACDTSAPETAPAGVVIAGSIAEAAAQLEPIRAVVHLCTPPTSRPTLLAELADHGFRKIIVEKPLATSIADLARLSEVRQRRWLDLVVVAQWQSSALTQRLEDLVRGGQLGTLRRISVAQHKSRFRRSLASTGHPTAFDVELPHSVGVALRLAGRAELVDSGATDLVSEGRTRVGLGGAWLTLQHGGGVRTEISSSLTSPVRERRITLSFDGGEAVGHYPVSADDHHAQLSVRTPERVVNLSFPDDSLTAFLLHTYRRYQRQAPSTTSLVLQCEVVRLLAEAKARAGLTEPEPPLIPPARTAELPIHVG</sequence>
<dbReference type="EMBL" id="JACHMH010000001">
    <property type="protein sequence ID" value="MBB4680418.1"/>
    <property type="molecule type" value="Genomic_DNA"/>
</dbReference>
<keyword evidence="3" id="KW-1185">Reference proteome</keyword>
<comment type="caution">
    <text evidence="2">The sequence shown here is derived from an EMBL/GenBank/DDBJ whole genome shotgun (WGS) entry which is preliminary data.</text>
</comment>
<name>A0A7W7CIL2_9PSEU</name>
<feature type="domain" description="Gfo/Idh/MocA-like oxidoreductase N-terminal" evidence="1">
    <location>
        <begin position="5"/>
        <end position="119"/>
    </location>
</feature>
<accession>A0A7W7CIL2</accession>
<organism evidence="2 3">
    <name type="scientific">Crossiella cryophila</name>
    <dbReference type="NCBI Taxonomy" id="43355"/>
    <lineage>
        <taxon>Bacteria</taxon>
        <taxon>Bacillati</taxon>
        <taxon>Actinomycetota</taxon>
        <taxon>Actinomycetes</taxon>
        <taxon>Pseudonocardiales</taxon>
        <taxon>Pseudonocardiaceae</taxon>
        <taxon>Crossiella</taxon>
    </lineage>
</organism>
<reference evidence="2 3" key="1">
    <citation type="submission" date="2020-08" db="EMBL/GenBank/DDBJ databases">
        <title>Sequencing the genomes of 1000 actinobacteria strains.</title>
        <authorList>
            <person name="Klenk H.-P."/>
        </authorList>
    </citation>
    <scope>NUCLEOTIDE SEQUENCE [LARGE SCALE GENOMIC DNA]</scope>
    <source>
        <strain evidence="2 3">DSM 44230</strain>
    </source>
</reference>
<protein>
    <submittedName>
        <fullName evidence="2">Putative dehydrogenase</fullName>
    </submittedName>
</protein>
<evidence type="ECO:0000313" key="2">
    <source>
        <dbReference type="EMBL" id="MBB4680418.1"/>
    </source>
</evidence>
<dbReference type="GO" id="GO:0000166">
    <property type="term" value="F:nucleotide binding"/>
    <property type="evidence" value="ECO:0007669"/>
    <property type="project" value="InterPro"/>
</dbReference>
<dbReference type="AlphaFoldDB" id="A0A7W7CIL2"/>
<evidence type="ECO:0000259" key="1">
    <source>
        <dbReference type="Pfam" id="PF01408"/>
    </source>
</evidence>
<dbReference type="InterPro" id="IPR036291">
    <property type="entry name" value="NAD(P)-bd_dom_sf"/>
</dbReference>
<dbReference type="Gene3D" id="3.30.360.10">
    <property type="entry name" value="Dihydrodipicolinate Reductase, domain 2"/>
    <property type="match status" value="1"/>
</dbReference>
<dbReference type="Gene3D" id="3.40.50.720">
    <property type="entry name" value="NAD(P)-binding Rossmann-like Domain"/>
    <property type="match status" value="1"/>
</dbReference>
<dbReference type="RefSeq" id="WP_185006208.1">
    <property type="nucleotide sequence ID" value="NZ_BAAAUI010000005.1"/>
</dbReference>
<dbReference type="InterPro" id="IPR000683">
    <property type="entry name" value="Gfo/Idh/MocA-like_OxRdtase_N"/>
</dbReference>